<sequence length="179" mass="18453">MFLSWSVCAPPVGVVGGKDDVCTFSAPPVGVVGGKDDVRFKVLERVVMMVFWVVDGCRCVEVLCAGVVKGGKWRGGEGGFGKRVKLGGCCVCCRCVEVVDGEGVLRCGEGAAAVVGACAGVVLVGVGCCGGCRCVEGGKGGLRCGVDVVDEVVPPVILMMAGVIELWCWSLRCGPDMFR</sequence>
<organism evidence="1 2">
    <name type="scientific">Dendrolimus kikuchii</name>
    <dbReference type="NCBI Taxonomy" id="765133"/>
    <lineage>
        <taxon>Eukaryota</taxon>
        <taxon>Metazoa</taxon>
        <taxon>Ecdysozoa</taxon>
        <taxon>Arthropoda</taxon>
        <taxon>Hexapoda</taxon>
        <taxon>Insecta</taxon>
        <taxon>Pterygota</taxon>
        <taxon>Neoptera</taxon>
        <taxon>Endopterygota</taxon>
        <taxon>Lepidoptera</taxon>
        <taxon>Glossata</taxon>
        <taxon>Ditrysia</taxon>
        <taxon>Bombycoidea</taxon>
        <taxon>Lasiocampidae</taxon>
        <taxon>Dendrolimus</taxon>
    </lineage>
</organism>
<proteinExistence type="predicted"/>
<name>A0ACC1DIH2_9NEOP</name>
<dbReference type="EMBL" id="CM034388">
    <property type="protein sequence ID" value="KAJ0183549.1"/>
    <property type="molecule type" value="Genomic_DNA"/>
</dbReference>
<gene>
    <name evidence="1" type="ORF">K1T71_001525</name>
</gene>
<protein>
    <submittedName>
        <fullName evidence="1">Uncharacterized protein</fullName>
    </submittedName>
</protein>
<dbReference type="Proteomes" id="UP000824533">
    <property type="component" value="Linkage Group LG02"/>
</dbReference>
<keyword evidence="2" id="KW-1185">Reference proteome</keyword>
<reference evidence="1 2" key="1">
    <citation type="journal article" date="2021" name="Front. Genet.">
        <title>Chromosome-Level Genome Assembly Reveals Significant Gene Expansion in the Toll and IMD Signaling Pathways of Dendrolimus kikuchii.</title>
        <authorList>
            <person name="Zhou J."/>
            <person name="Wu P."/>
            <person name="Xiong Z."/>
            <person name="Liu N."/>
            <person name="Zhao N."/>
            <person name="Ji M."/>
            <person name="Qiu Y."/>
            <person name="Yang B."/>
        </authorList>
    </citation>
    <scope>NUCLEOTIDE SEQUENCE [LARGE SCALE GENOMIC DNA]</scope>
    <source>
        <strain evidence="1">Ann1</strain>
    </source>
</reference>
<evidence type="ECO:0000313" key="1">
    <source>
        <dbReference type="EMBL" id="KAJ0183549.1"/>
    </source>
</evidence>
<evidence type="ECO:0000313" key="2">
    <source>
        <dbReference type="Proteomes" id="UP000824533"/>
    </source>
</evidence>
<comment type="caution">
    <text evidence="1">The sequence shown here is derived from an EMBL/GenBank/DDBJ whole genome shotgun (WGS) entry which is preliminary data.</text>
</comment>
<accession>A0ACC1DIH2</accession>